<evidence type="ECO:0000256" key="3">
    <source>
        <dbReference type="ARBA" id="ARBA00022723"/>
    </source>
</evidence>
<feature type="domain" description="Sulfatase N-terminal" evidence="6">
    <location>
        <begin position="94"/>
        <end position="402"/>
    </location>
</feature>
<evidence type="ECO:0000313" key="7">
    <source>
        <dbReference type="Proteomes" id="UP000887574"/>
    </source>
</evidence>
<dbReference type="WBParaSite" id="jg8201">
    <property type="protein sequence ID" value="jg8201"/>
    <property type="gene ID" value="jg8201"/>
</dbReference>
<evidence type="ECO:0000256" key="5">
    <source>
        <dbReference type="ARBA" id="ARBA00023180"/>
    </source>
</evidence>
<dbReference type="InterPro" id="IPR000917">
    <property type="entry name" value="Sulfatase_N"/>
</dbReference>
<keyword evidence="7" id="KW-1185">Reference proteome</keyword>
<protein>
    <submittedName>
        <fullName evidence="8">Sulfatase N-terminal domain-containing protein</fullName>
    </submittedName>
</protein>
<dbReference type="PANTHER" id="PTHR10342">
    <property type="entry name" value="ARYLSULFATASE"/>
    <property type="match status" value="1"/>
</dbReference>
<keyword evidence="5" id="KW-0325">Glycoprotein</keyword>
<evidence type="ECO:0000256" key="2">
    <source>
        <dbReference type="ARBA" id="ARBA00008779"/>
    </source>
</evidence>
<dbReference type="Gene3D" id="3.30.1120.10">
    <property type="match status" value="1"/>
</dbReference>
<evidence type="ECO:0000256" key="1">
    <source>
        <dbReference type="ARBA" id="ARBA00001913"/>
    </source>
</evidence>
<comment type="cofactor">
    <cofactor evidence="1">
        <name>Ca(2+)</name>
        <dbReference type="ChEBI" id="CHEBI:29108"/>
    </cofactor>
</comment>
<dbReference type="Proteomes" id="UP000887574">
    <property type="component" value="Unplaced"/>
</dbReference>
<evidence type="ECO:0000313" key="8">
    <source>
        <dbReference type="WBParaSite" id="jg8201"/>
    </source>
</evidence>
<dbReference type="Gene3D" id="3.40.720.10">
    <property type="entry name" value="Alkaline Phosphatase, subunit A"/>
    <property type="match status" value="1"/>
</dbReference>
<accession>A0A915EM00</accession>
<dbReference type="AlphaFoldDB" id="A0A915EM00"/>
<dbReference type="InterPro" id="IPR017850">
    <property type="entry name" value="Alkaline_phosphatase_core_sf"/>
</dbReference>
<dbReference type="InterPro" id="IPR047115">
    <property type="entry name" value="ARSB"/>
</dbReference>
<comment type="similarity">
    <text evidence="2">Belongs to the sulfatase family.</text>
</comment>
<keyword evidence="3" id="KW-0479">Metal-binding</keyword>
<sequence>MTICMALFFHVNNVTIKKATDFDEEFQNGFPSPNSDDIVQQRSDVSEDITLWPFSRINQFARRFYPSYVNNSEVENLQIFNHFLIAKVITGSKPNIILILADDLGFADVDWHDKNLHTPYLRDLAFSEHSTYLANSYVNQLCTPTRSALMTGLYPFRTGTQNGPQKLGYRNYMVGKWHLGYCQKEFLPTVRGGFDSFYGYYGPQQGYFNHSADLFDRNNGIMMRGLDLFREHDGVSVPDFSKNGIYSTHLFTEEAMQTISTHQQSYKPNPFFLYLAFQSVHSPLQAPAYYRNKCLALFHNPKRLTYCAILTAMDEAIGRVVEHLKRLKIYRNTIIIFSSDNGGDAMYGASNYPLRGQKNTLWEGGTKTNTFVHFPRLITKFSYRYDLFHVVDWYSTILSMAGLDVQSYGDGINQWPMIINNGKQVLRRNQFIYNVNTPLSAIRKYDFKLIYETKTPLLMNSQAGRARLFNLAKDPYESQDINRQHPALVRQLIDRLQQYHRIARKTARSPIDKRGNPAYLNGAFSSYWC</sequence>
<keyword evidence="4" id="KW-0106">Calcium</keyword>
<reference evidence="8" key="1">
    <citation type="submission" date="2022-11" db="UniProtKB">
        <authorList>
            <consortium name="WormBaseParasite"/>
        </authorList>
    </citation>
    <scope>IDENTIFICATION</scope>
</reference>
<dbReference type="SUPFAM" id="SSF53649">
    <property type="entry name" value="Alkaline phosphatase-like"/>
    <property type="match status" value="1"/>
</dbReference>
<evidence type="ECO:0000259" key="6">
    <source>
        <dbReference type="Pfam" id="PF00884"/>
    </source>
</evidence>
<name>A0A915EM00_9BILA</name>
<dbReference type="Pfam" id="PF00884">
    <property type="entry name" value="Sulfatase"/>
    <property type="match status" value="1"/>
</dbReference>
<dbReference type="GO" id="GO:0008484">
    <property type="term" value="F:sulfuric ester hydrolase activity"/>
    <property type="evidence" value="ECO:0007669"/>
    <property type="project" value="InterPro"/>
</dbReference>
<dbReference type="PANTHER" id="PTHR10342:SF274">
    <property type="entry name" value="ARYLSULFATASE B"/>
    <property type="match status" value="1"/>
</dbReference>
<organism evidence="7 8">
    <name type="scientific">Ditylenchus dipsaci</name>
    <dbReference type="NCBI Taxonomy" id="166011"/>
    <lineage>
        <taxon>Eukaryota</taxon>
        <taxon>Metazoa</taxon>
        <taxon>Ecdysozoa</taxon>
        <taxon>Nematoda</taxon>
        <taxon>Chromadorea</taxon>
        <taxon>Rhabditida</taxon>
        <taxon>Tylenchina</taxon>
        <taxon>Tylenchomorpha</taxon>
        <taxon>Sphaerularioidea</taxon>
        <taxon>Anguinidae</taxon>
        <taxon>Anguininae</taxon>
        <taxon>Ditylenchus</taxon>
    </lineage>
</organism>
<dbReference type="CDD" id="cd16029">
    <property type="entry name" value="4-S"/>
    <property type="match status" value="1"/>
</dbReference>
<evidence type="ECO:0000256" key="4">
    <source>
        <dbReference type="ARBA" id="ARBA00022837"/>
    </source>
</evidence>
<proteinExistence type="inferred from homology"/>
<dbReference type="GO" id="GO:0046872">
    <property type="term" value="F:metal ion binding"/>
    <property type="evidence" value="ECO:0007669"/>
    <property type="project" value="UniProtKB-KW"/>
</dbReference>